<dbReference type="PANTHER" id="PTHR30024:SF21">
    <property type="entry name" value="ABC TRANSPORTER SUBSTRATE-BINDING PROTEIN"/>
    <property type="match status" value="1"/>
</dbReference>
<evidence type="ECO:0000256" key="3">
    <source>
        <dbReference type="ARBA" id="ARBA00022729"/>
    </source>
</evidence>
<dbReference type="OrthoDB" id="338460at2157"/>
<dbReference type="SUPFAM" id="SSF53850">
    <property type="entry name" value="Periplasmic binding protein-like II"/>
    <property type="match status" value="1"/>
</dbReference>
<evidence type="ECO:0000256" key="1">
    <source>
        <dbReference type="ARBA" id="ARBA00004418"/>
    </source>
</evidence>
<organism evidence="5 6">
    <name type="scientific">Halobiforma nitratireducens JCM 10879</name>
    <dbReference type="NCBI Taxonomy" id="1227454"/>
    <lineage>
        <taxon>Archaea</taxon>
        <taxon>Methanobacteriati</taxon>
        <taxon>Methanobacteriota</taxon>
        <taxon>Stenosarchaea group</taxon>
        <taxon>Halobacteria</taxon>
        <taxon>Halobacteriales</taxon>
        <taxon>Natrialbaceae</taxon>
        <taxon>Halobiforma</taxon>
    </lineage>
</organism>
<protein>
    <submittedName>
        <fullName evidence="5">Aliphatic sulfonates family ABC transporter periplasmic substrate-binding protein</fullName>
    </submittedName>
</protein>
<keyword evidence="2" id="KW-0813">Transport</keyword>
<dbReference type="SMART" id="SM00062">
    <property type="entry name" value="PBPb"/>
    <property type="match status" value="1"/>
</dbReference>
<dbReference type="AlphaFoldDB" id="M0LZS3"/>
<evidence type="ECO:0000313" key="6">
    <source>
        <dbReference type="Proteomes" id="UP000011607"/>
    </source>
</evidence>
<comment type="caution">
    <text evidence="5">The sequence shown here is derived from an EMBL/GenBank/DDBJ whole genome shotgun (WGS) entry which is preliminary data.</text>
</comment>
<dbReference type="NCBIfam" id="TIGR01728">
    <property type="entry name" value="SsuA_fam"/>
    <property type="match status" value="1"/>
</dbReference>
<dbReference type="GO" id="GO:0042597">
    <property type="term" value="C:periplasmic space"/>
    <property type="evidence" value="ECO:0007669"/>
    <property type="project" value="UniProtKB-SubCell"/>
</dbReference>
<proteinExistence type="predicted"/>
<dbReference type="Gene3D" id="3.40.190.10">
    <property type="entry name" value="Periplasmic binding protein-like II"/>
    <property type="match status" value="2"/>
</dbReference>
<dbReference type="Pfam" id="PF09084">
    <property type="entry name" value="NMT1"/>
    <property type="match status" value="1"/>
</dbReference>
<dbReference type="eggNOG" id="arCOG01803">
    <property type="taxonomic scope" value="Archaea"/>
</dbReference>
<gene>
    <name evidence="5" type="ORF">C446_09073</name>
</gene>
<accession>M0LZS3</accession>
<dbReference type="FunFam" id="3.40.190.10:FF:000050">
    <property type="entry name" value="Sulfonate ABC transporter substrate-binding protein"/>
    <property type="match status" value="1"/>
</dbReference>
<dbReference type="EMBL" id="AOMA01000089">
    <property type="protein sequence ID" value="EMA38931.1"/>
    <property type="molecule type" value="Genomic_DNA"/>
</dbReference>
<sequence length="325" mass="35479">MNRRTLLHTAGGVAAGTLVAGCIGSSGRTVTVDYAYYNPVSLVIREHGWLEDAFADADAEVEVEWVLSLGSNDANEYSQSGEAAVASTAGIAALMARSNGVPIRTPYIYSDPEWTALVTKSESAIETVADLEGNSVAATRGTDPYFFLLQALEDAGLTEDDVEVVHLQHPDGQTALVQDDVDAWAGLDPHMAELELEHDVDLFFREPGYNTYGFLNVLESFLEDHPEDLERVLETYERGRQWALENPEETAGILASESEMSRPVAERVFVERNDLSRPRPDDQHRSLLEDLAPILTAEGLVDDDADPAESVDDLIDTRTAAAVID</sequence>
<dbReference type="PROSITE" id="PS51257">
    <property type="entry name" value="PROKAR_LIPOPROTEIN"/>
    <property type="match status" value="1"/>
</dbReference>
<dbReference type="STRING" id="1227454.C446_09073"/>
<keyword evidence="6" id="KW-1185">Reference proteome</keyword>
<keyword evidence="3" id="KW-0732">Signal</keyword>
<dbReference type="Proteomes" id="UP000011607">
    <property type="component" value="Unassembled WGS sequence"/>
</dbReference>
<dbReference type="RefSeq" id="WP_006672736.1">
    <property type="nucleotide sequence ID" value="NZ_AOMA01000089.1"/>
</dbReference>
<dbReference type="GO" id="GO:0016020">
    <property type="term" value="C:membrane"/>
    <property type="evidence" value="ECO:0007669"/>
    <property type="project" value="InterPro"/>
</dbReference>
<evidence type="ECO:0000259" key="4">
    <source>
        <dbReference type="SMART" id="SM00062"/>
    </source>
</evidence>
<comment type="subcellular location">
    <subcellularLocation>
        <location evidence="1">Periplasm</location>
    </subcellularLocation>
</comment>
<dbReference type="InterPro" id="IPR001638">
    <property type="entry name" value="Solute-binding_3/MltF_N"/>
</dbReference>
<evidence type="ECO:0000313" key="5">
    <source>
        <dbReference type="EMBL" id="EMA38931.1"/>
    </source>
</evidence>
<feature type="domain" description="Solute-binding protein family 3/N-terminal" evidence="4">
    <location>
        <begin position="29"/>
        <end position="246"/>
    </location>
</feature>
<dbReference type="PATRIC" id="fig|1227454.3.peg.1839"/>
<name>M0LZS3_9EURY</name>
<dbReference type="GO" id="GO:0042626">
    <property type="term" value="F:ATPase-coupled transmembrane transporter activity"/>
    <property type="evidence" value="ECO:0007669"/>
    <property type="project" value="InterPro"/>
</dbReference>
<evidence type="ECO:0000256" key="2">
    <source>
        <dbReference type="ARBA" id="ARBA00022448"/>
    </source>
</evidence>
<dbReference type="InterPro" id="IPR010067">
    <property type="entry name" value="ABC_SsuA_sub-bd"/>
</dbReference>
<dbReference type="InterPro" id="IPR015168">
    <property type="entry name" value="SsuA/THI5"/>
</dbReference>
<reference evidence="5 6" key="1">
    <citation type="journal article" date="2014" name="PLoS Genet.">
        <title>Phylogenetically driven sequencing of extremely halophilic archaea reveals strategies for static and dynamic osmo-response.</title>
        <authorList>
            <person name="Becker E.A."/>
            <person name="Seitzer P.M."/>
            <person name="Tritt A."/>
            <person name="Larsen D."/>
            <person name="Krusor M."/>
            <person name="Yao A.I."/>
            <person name="Wu D."/>
            <person name="Madern D."/>
            <person name="Eisen J.A."/>
            <person name="Darling A.E."/>
            <person name="Facciotti M.T."/>
        </authorList>
    </citation>
    <scope>NUCLEOTIDE SEQUENCE [LARGE SCALE GENOMIC DNA]</scope>
    <source>
        <strain evidence="5 6">JCM 10879</strain>
    </source>
</reference>
<dbReference type="PANTHER" id="PTHR30024">
    <property type="entry name" value="ALIPHATIC SULFONATES-BINDING PROTEIN-RELATED"/>
    <property type="match status" value="1"/>
</dbReference>